<evidence type="ECO:0000313" key="3">
    <source>
        <dbReference type="Proteomes" id="UP000467322"/>
    </source>
</evidence>
<accession>A0A845M6S9</accession>
<dbReference type="InterPro" id="IPR011234">
    <property type="entry name" value="Fumarylacetoacetase-like_C"/>
</dbReference>
<dbReference type="RefSeq" id="WP_161351558.1">
    <property type="nucleotide sequence ID" value="NZ_WTUX01000012.1"/>
</dbReference>
<feature type="domain" description="Fumarylacetoacetase-like C-terminal" evidence="1">
    <location>
        <begin position="125"/>
        <end position="319"/>
    </location>
</feature>
<dbReference type="PANTHER" id="PTHR43211:SF1">
    <property type="entry name" value="BLL6422 PROTEIN"/>
    <property type="match status" value="1"/>
</dbReference>
<organism evidence="2 3">
    <name type="scientific">Maritimibacter harenae</name>
    <dbReference type="NCBI Taxonomy" id="2606218"/>
    <lineage>
        <taxon>Bacteria</taxon>
        <taxon>Pseudomonadati</taxon>
        <taxon>Pseudomonadota</taxon>
        <taxon>Alphaproteobacteria</taxon>
        <taxon>Rhodobacterales</taxon>
        <taxon>Roseobacteraceae</taxon>
        <taxon>Maritimibacter</taxon>
    </lineage>
</organism>
<keyword evidence="3" id="KW-1185">Reference proteome</keyword>
<evidence type="ECO:0000313" key="2">
    <source>
        <dbReference type="EMBL" id="MZR13437.1"/>
    </source>
</evidence>
<reference evidence="2 3" key="1">
    <citation type="submission" date="2019-12" db="EMBL/GenBank/DDBJ databases">
        <title>Maritimibacter sp. nov. sp. isolated from sea sand.</title>
        <authorList>
            <person name="Kim J."/>
            <person name="Jeong S.E."/>
            <person name="Jung H.S."/>
            <person name="Jeon C.O."/>
        </authorList>
    </citation>
    <scope>NUCLEOTIDE SEQUENCE [LARGE SCALE GENOMIC DNA]</scope>
    <source>
        <strain evidence="2 3">DP07</strain>
    </source>
</reference>
<dbReference type="Proteomes" id="UP000467322">
    <property type="component" value="Unassembled WGS sequence"/>
</dbReference>
<gene>
    <name evidence="2" type="ORF">GQE99_10465</name>
</gene>
<dbReference type="PANTHER" id="PTHR43211">
    <property type="entry name" value="FUMARYLACETOACETATE HYDROLASE"/>
    <property type="match status" value="1"/>
</dbReference>
<dbReference type="InterPro" id="IPR036663">
    <property type="entry name" value="Fumarylacetoacetase_C_sf"/>
</dbReference>
<sequence length="323" mass="35156">MKLVTYDTGNGIGRPGALVSDDKRIVDLAAASGGTVPSVLWIAEGGDEALARAREAVEGAKCDAVIDRASVKLMAPIAPPPQMRDCLCFETHLVQAFQQARKLRAQQFDDPEAAEREMEEKGILSVPQTFYDQPIYYKANRFSVVGHEHDVIWPGYSNFMDFELEFGVYIGKPAKDVKKADAMDHVFGYTIFNDFTARDAQTAEMGGSLGPAKGKDFDTANPMGPCLVTADEFGDPYDKVMICRVNGEEWGRGSTATMHWSFADLIEHISASETLHSGEFLGSGTVGNGCGLEHMRFLSPGDVVELEVQGIGILRNRLVKPGA</sequence>
<protein>
    <submittedName>
        <fullName evidence="2">Fumarylacetoacetate hydrolase family protein</fullName>
    </submittedName>
</protein>
<dbReference type="SUPFAM" id="SSF56529">
    <property type="entry name" value="FAH"/>
    <property type="match status" value="1"/>
</dbReference>
<proteinExistence type="predicted"/>
<name>A0A845M6S9_9RHOB</name>
<dbReference type="AlphaFoldDB" id="A0A845M6S9"/>
<evidence type="ECO:0000259" key="1">
    <source>
        <dbReference type="Pfam" id="PF01557"/>
    </source>
</evidence>
<keyword evidence="2" id="KW-0378">Hydrolase</keyword>
<dbReference type="GO" id="GO:0016787">
    <property type="term" value="F:hydrolase activity"/>
    <property type="evidence" value="ECO:0007669"/>
    <property type="project" value="UniProtKB-KW"/>
</dbReference>
<comment type="caution">
    <text evidence="2">The sequence shown here is derived from an EMBL/GenBank/DDBJ whole genome shotgun (WGS) entry which is preliminary data.</text>
</comment>
<dbReference type="Pfam" id="PF01557">
    <property type="entry name" value="FAA_hydrolase"/>
    <property type="match status" value="1"/>
</dbReference>
<dbReference type="Gene3D" id="3.90.850.10">
    <property type="entry name" value="Fumarylacetoacetase-like, C-terminal domain"/>
    <property type="match status" value="1"/>
</dbReference>
<dbReference type="EMBL" id="WTUX01000012">
    <property type="protein sequence ID" value="MZR13437.1"/>
    <property type="molecule type" value="Genomic_DNA"/>
</dbReference>